<evidence type="ECO:0000313" key="2">
    <source>
        <dbReference type="EMBL" id="MBC3845474.1"/>
    </source>
</evidence>
<dbReference type="Proteomes" id="UP000607435">
    <property type="component" value="Unassembled WGS sequence"/>
</dbReference>
<name>A0ABR6XYJ4_9FLAO</name>
<feature type="chain" id="PRO_5046855067" evidence="1">
    <location>
        <begin position="20"/>
        <end position="78"/>
    </location>
</feature>
<proteinExistence type="predicted"/>
<keyword evidence="3" id="KW-1185">Reference proteome</keyword>
<protein>
    <submittedName>
        <fullName evidence="2">Uncharacterized protein</fullName>
    </submittedName>
</protein>
<comment type="caution">
    <text evidence="2">The sequence shown here is derived from an EMBL/GenBank/DDBJ whole genome shotgun (WGS) entry which is preliminary data.</text>
</comment>
<reference evidence="2 3" key="1">
    <citation type="submission" date="2020-08" db="EMBL/GenBank/DDBJ databases">
        <title>Winogradskyella ouciana sp. nov., isolated from the hadal seawater of the Mariana Trench.</title>
        <authorList>
            <person name="He X."/>
        </authorList>
    </citation>
    <scope>NUCLEOTIDE SEQUENCE [LARGE SCALE GENOMIC DNA]</scope>
    <source>
        <strain evidence="2 3">KCTC 22026</strain>
    </source>
</reference>
<evidence type="ECO:0000256" key="1">
    <source>
        <dbReference type="SAM" id="SignalP"/>
    </source>
</evidence>
<organism evidence="2 3">
    <name type="scientific">Winogradskyella echinorum</name>
    <dbReference type="NCBI Taxonomy" id="538189"/>
    <lineage>
        <taxon>Bacteria</taxon>
        <taxon>Pseudomonadati</taxon>
        <taxon>Bacteroidota</taxon>
        <taxon>Flavobacteriia</taxon>
        <taxon>Flavobacteriales</taxon>
        <taxon>Flavobacteriaceae</taxon>
        <taxon>Winogradskyella</taxon>
    </lineage>
</organism>
<sequence length="78" mass="8615">MKNLCLSAILVFAISFSFANSNTETKTTNNNFENTLLDPNDCGGCIAYADSRDDGSDRTLKKWSKDLNDCRANSPECQ</sequence>
<evidence type="ECO:0000313" key="3">
    <source>
        <dbReference type="Proteomes" id="UP000607435"/>
    </source>
</evidence>
<accession>A0ABR6XYJ4</accession>
<gene>
    <name evidence="2" type="ORF">H6H04_03695</name>
</gene>
<keyword evidence="1" id="KW-0732">Signal</keyword>
<dbReference type="EMBL" id="JACOME010000001">
    <property type="protein sequence ID" value="MBC3845474.1"/>
    <property type="molecule type" value="Genomic_DNA"/>
</dbReference>
<dbReference type="RefSeq" id="WP_186844584.1">
    <property type="nucleotide sequence ID" value="NZ_JACOME010000001.1"/>
</dbReference>
<feature type="signal peptide" evidence="1">
    <location>
        <begin position="1"/>
        <end position="19"/>
    </location>
</feature>